<dbReference type="GO" id="GO:0009425">
    <property type="term" value="C:bacterial-type flagellum basal body"/>
    <property type="evidence" value="ECO:0007669"/>
    <property type="project" value="UniProtKB-SubCell"/>
</dbReference>
<dbReference type="InterPro" id="IPR002010">
    <property type="entry name" value="T3SS_IM_R"/>
</dbReference>
<organism evidence="11 12">
    <name type="scientific">Lachnospira pectinoschiza</name>
    <dbReference type="NCBI Taxonomy" id="28052"/>
    <lineage>
        <taxon>Bacteria</taxon>
        <taxon>Bacillati</taxon>
        <taxon>Bacillota</taxon>
        <taxon>Clostridia</taxon>
        <taxon>Lachnospirales</taxon>
        <taxon>Lachnospiraceae</taxon>
        <taxon>Lachnospira</taxon>
    </lineage>
</organism>
<comment type="function">
    <text evidence="1 10">Role in flagellar biosynthesis.</text>
</comment>
<dbReference type="PRINTS" id="PR00953">
    <property type="entry name" value="TYPE3IMRPROT"/>
</dbReference>
<evidence type="ECO:0000256" key="10">
    <source>
        <dbReference type="RuleBase" id="RU362071"/>
    </source>
</evidence>
<dbReference type="Proteomes" id="UP000187651">
    <property type="component" value="Unassembled WGS sequence"/>
</dbReference>
<keyword evidence="7 10" id="KW-0472">Membrane</keyword>
<dbReference type="AlphaFoldDB" id="A0A1G9Z8P8"/>
<feature type="transmembrane region" description="Helical" evidence="10">
    <location>
        <begin position="222"/>
        <end position="242"/>
    </location>
</feature>
<dbReference type="GO" id="GO:0044780">
    <property type="term" value="P:bacterial-type flagellum assembly"/>
    <property type="evidence" value="ECO:0007669"/>
    <property type="project" value="UniProtKB-UniRule"/>
</dbReference>
<dbReference type="PANTHER" id="PTHR30065:SF1">
    <property type="entry name" value="SURFACE PRESENTATION OF ANTIGENS PROTEIN SPAR"/>
    <property type="match status" value="1"/>
</dbReference>
<evidence type="ECO:0000256" key="8">
    <source>
        <dbReference type="ARBA" id="ARBA00023143"/>
    </source>
</evidence>
<keyword evidence="11" id="KW-0969">Cilium</keyword>
<dbReference type="InterPro" id="IPR006303">
    <property type="entry name" value="FliR"/>
</dbReference>
<dbReference type="EMBL" id="FNHZ01000007">
    <property type="protein sequence ID" value="SDN17928.1"/>
    <property type="molecule type" value="Genomic_DNA"/>
</dbReference>
<accession>A0A1G9Z8P8</accession>
<dbReference type="GO" id="GO:0005886">
    <property type="term" value="C:plasma membrane"/>
    <property type="evidence" value="ECO:0007669"/>
    <property type="project" value="UniProtKB-SubCell"/>
</dbReference>
<keyword evidence="12" id="KW-1185">Reference proteome</keyword>
<dbReference type="GO" id="GO:0006605">
    <property type="term" value="P:protein targeting"/>
    <property type="evidence" value="ECO:0007669"/>
    <property type="project" value="UniProtKB-UniRule"/>
</dbReference>
<proteinExistence type="inferred from homology"/>
<evidence type="ECO:0000256" key="7">
    <source>
        <dbReference type="ARBA" id="ARBA00023136"/>
    </source>
</evidence>
<keyword evidence="5 10" id="KW-0812">Transmembrane</keyword>
<comment type="subcellular location">
    <subcellularLocation>
        <location evidence="10">Cell membrane</location>
        <topology evidence="10">Multi-pass membrane protein</topology>
    </subcellularLocation>
    <subcellularLocation>
        <location evidence="10">Bacterial flagellum basal body</location>
    </subcellularLocation>
</comment>
<feature type="transmembrane region" description="Helical" evidence="10">
    <location>
        <begin position="40"/>
        <end position="57"/>
    </location>
</feature>
<evidence type="ECO:0000313" key="12">
    <source>
        <dbReference type="Proteomes" id="UP000187651"/>
    </source>
</evidence>
<evidence type="ECO:0000256" key="3">
    <source>
        <dbReference type="ARBA" id="ARBA00021717"/>
    </source>
</evidence>
<dbReference type="NCBIfam" id="TIGR01400">
    <property type="entry name" value="fliR"/>
    <property type="match status" value="1"/>
</dbReference>
<dbReference type="Pfam" id="PF01311">
    <property type="entry name" value="Bac_export_1"/>
    <property type="match status" value="1"/>
</dbReference>
<feature type="transmembrane region" description="Helical" evidence="10">
    <location>
        <begin position="6"/>
        <end position="28"/>
    </location>
</feature>
<protein>
    <recommendedName>
        <fullName evidence="3 9">Flagellar biosynthetic protein FliR</fullName>
    </recommendedName>
</protein>
<evidence type="ECO:0000256" key="6">
    <source>
        <dbReference type="ARBA" id="ARBA00022989"/>
    </source>
</evidence>
<feature type="transmembrane region" description="Helical" evidence="10">
    <location>
        <begin position="77"/>
        <end position="98"/>
    </location>
</feature>
<evidence type="ECO:0000256" key="9">
    <source>
        <dbReference type="NCBIfam" id="TIGR01400"/>
    </source>
</evidence>
<keyword evidence="4 10" id="KW-1003">Cell membrane</keyword>
<keyword evidence="8 10" id="KW-0975">Bacterial flagellum</keyword>
<comment type="similarity">
    <text evidence="2 10">Belongs to the FliR/MopE/SpaR family.</text>
</comment>
<name>A0A1G9Z8P8_9FIRM</name>
<sequence length="258" mass="28769">MIEYSIIIDQFLIFILILIRLASFLYVAPFFNTKGIPGRIKIGLAFFISMIVYAANPSLSIEYNSMLGYSILVLREVLVGLILGALSLMSVQIIYFAGKIIDMDIGLSMAQLYDPTTRMQTGIMGNFYYYLVMLILVISGLHRYLIGAIVETFKVIPLGGAIFKASIFDIVLDFMSDYFIIGFRIALPVFAATLLLNCVLAILAKVSPQMNMFVVGMQLKIFVGIFVILVTISMLPSIANFLQTEIKTILAKLVKSMY</sequence>
<gene>
    <name evidence="11" type="ORF">SAMN05216544_2088</name>
</gene>
<keyword evidence="11" id="KW-0966">Cell projection</keyword>
<feature type="transmembrane region" description="Helical" evidence="10">
    <location>
        <begin position="179"/>
        <end position="202"/>
    </location>
</feature>
<reference evidence="12" key="1">
    <citation type="submission" date="2016-10" db="EMBL/GenBank/DDBJ databases">
        <authorList>
            <person name="Varghese N."/>
            <person name="Submissions S."/>
        </authorList>
    </citation>
    <scope>NUCLEOTIDE SEQUENCE [LARGE SCALE GENOMIC DNA]</scope>
    <source>
        <strain evidence="12">M83</strain>
    </source>
</reference>
<evidence type="ECO:0000313" key="11">
    <source>
        <dbReference type="EMBL" id="SDN17928.1"/>
    </source>
</evidence>
<dbReference type="RefSeq" id="WP_074522087.1">
    <property type="nucleotide sequence ID" value="NZ_FNHZ01000007.1"/>
</dbReference>
<dbReference type="PANTHER" id="PTHR30065">
    <property type="entry name" value="FLAGELLAR BIOSYNTHETIC PROTEIN FLIR"/>
    <property type="match status" value="1"/>
</dbReference>
<feature type="transmembrane region" description="Helical" evidence="10">
    <location>
        <begin position="127"/>
        <end position="146"/>
    </location>
</feature>
<evidence type="ECO:0000256" key="5">
    <source>
        <dbReference type="ARBA" id="ARBA00022692"/>
    </source>
</evidence>
<keyword evidence="6 10" id="KW-1133">Transmembrane helix</keyword>
<keyword evidence="11" id="KW-0282">Flagellum</keyword>
<evidence type="ECO:0000256" key="2">
    <source>
        <dbReference type="ARBA" id="ARBA00009772"/>
    </source>
</evidence>
<evidence type="ECO:0000256" key="1">
    <source>
        <dbReference type="ARBA" id="ARBA00002578"/>
    </source>
</evidence>
<evidence type="ECO:0000256" key="4">
    <source>
        <dbReference type="ARBA" id="ARBA00022475"/>
    </source>
</evidence>